<dbReference type="EMBL" id="JAVFWL010000006">
    <property type="protein sequence ID" value="KAK6763829.1"/>
    <property type="molecule type" value="Genomic_DNA"/>
</dbReference>
<proteinExistence type="predicted"/>
<sequence length="109" mass="12957">MATEVSQAEQMYDRIRRNIWKDRSLAKDDDYERRPGLDCLIFAQRKKYIRMFQLCLPKSTNEHEERLSLELSRSKRAAREAYESIEDVVEKNINNSLCAHILISPHFLL</sequence>
<dbReference type="Proteomes" id="UP001303046">
    <property type="component" value="Unassembled WGS sequence"/>
</dbReference>
<gene>
    <name evidence="1" type="primary">Necator_chrX.g24401</name>
    <name evidence="1" type="ORF">RB195_024236</name>
</gene>
<keyword evidence="2" id="KW-1185">Reference proteome</keyword>
<reference evidence="1 2" key="1">
    <citation type="submission" date="2023-08" db="EMBL/GenBank/DDBJ databases">
        <title>A Necator americanus chromosomal reference genome.</title>
        <authorList>
            <person name="Ilik V."/>
            <person name="Petrzelkova K.J."/>
            <person name="Pardy F."/>
            <person name="Fuh T."/>
            <person name="Niatou-Singa F.S."/>
            <person name="Gouil Q."/>
            <person name="Baker L."/>
            <person name="Ritchie M.E."/>
            <person name="Jex A.R."/>
            <person name="Gazzola D."/>
            <person name="Li H."/>
            <person name="Toshio Fujiwara R."/>
            <person name="Zhan B."/>
            <person name="Aroian R.V."/>
            <person name="Pafco B."/>
            <person name="Schwarz E.M."/>
        </authorList>
    </citation>
    <scope>NUCLEOTIDE SEQUENCE [LARGE SCALE GENOMIC DNA]</scope>
    <source>
        <strain evidence="1 2">Aroian</strain>
        <tissue evidence="1">Whole animal</tissue>
    </source>
</reference>
<evidence type="ECO:0000313" key="1">
    <source>
        <dbReference type="EMBL" id="KAK6763829.1"/>
    </source>
</evidence>
<comment type="caution">
    <text evidence="1">The sequence shown here is derived from an EMBL/GenBank/DDBJ whole genome shotgun (WGS) entry which is preliminary data.</text>
</comment>
<protein>
    <submittedName>
        <fullName evidence="1">Uncharacterized protein</fullName>
    </submittedName>
</protein>
<evidence type="ECO:0000313" key="2">
    <source>
        <dbReference type="Proteomes" id="UP001303046"/>
    </source>
</evidence>
<accession>A0ABR1EMD0</accession>
<name>A0ABR1EMD0_NECAM</name>
<organism evidence="1 2">
    <name type="scientific">Necator americanus</name>
    <name type="common">Human hookworm</name>
    <dbReference type="NCBI Taxonomy" id="51031"/>
    <lineage>
        <taxon>Eukaryota</taxon>
        <taxon>Metazoa</taxon>
        <taxon>Ecdysozoa</taxon>
        <taxon>Nematoda</taxon>
        <taxon>Chromadorea</taxon>
        <taxon>Rhabditida</taxon>
        <taxon>Rhabditina</taxon>
        <taxon>Rhabditomorpha</taxon>
        <taxon>Strongyloidea</taxon>
        <taxon>Ancylostomatidae</taxon>
        <taxon>Bunostominae</taxon>
        <taxon>Necator</taxon>
    </lineage>
</organism>